<reference evidence="2" key="1">
    <citation type="submission" date="2020-07" db="EMBL/GenBank/DDBJ databases">
        <title>Clarias magur genome sequencing, assembly and annotation.</title>
        <authorList>
            <person name="Kushwaha B."/>
            <person name="Kumar R."/>
            <person name="Das P."/>
            <person name="Joshi C.G."/>
            <person name="Kumar D."/>
            <person name="Nagpure N.S."/>
            <person name="Pandey M."/>
            <person name="Agarwal S."/>
            <person name="Srivastava S."/>
            <person name="Singh M."/>
            <person name="Sahoo L."/>
            <person name="Jayasankar P."/>
            <person name="Meher P.K."/>
            <person name="Koringa P.G."/>
            <person name="Iquebal M.A."/>
            <person name="Das S.P."/>
            <person name="Bit A."/>
            <person name="Patnaik S."/>
            <person name="Patel N."/>
            <person name="Shah T.M."/>
            <person name="Hinsu A."/>
            <person name="Jena J.K."/>
        </authorList>
    </citation>
    <scope>NUCLEOTIDE SEQUENCE</scope>
    <source>
        <strain evidence="2">CIFAMagur01</strain>
        <tissue evidence="2">Testis</tissue>
    </source>
</reference>
<gene>
    <name evidence="2" type="ORF">DAT39_006742</name>
</gene>
<dbReference type="EMBL" id="QNUK01000072">
    <property type="protein sequence ID" value="KAF5903445.1"/>
    <property type="molecule type" value="Genomic_DNA"/>
</dbReference>
<comment type="caution">
    <text evidence="2">The sequence shown here is derived from an EMBL/GenBank/DDBJ whole genome shotgun (WGS) entry which is preliminary data.</text>
</comment>
<evidence type="ECO:0000313" key="3">
    <source>
        <dbReference type="Proteomes" id="UP000727407"/>
    </source>
</evidence>
<sequence length="126" mass="14639">MPRRTAELHGRKRQITDENSQCIQRTQQSTDVYAMHEVILFFTDSFGLRFVLTCVLFAEARLNRAAVKRNATVRRYRRAHLHRQADSLGQAFMLFSPGFCLSYMAQSVPNIFAEEQHVPAKCCSRW</sequence>
<organism evidence="2 3">
    <name type="scientific">Clarias magur</name>
    <name type="common">Asian catfish</name>
    <name type="synonym">Macropteronotus magur</name>
    <dbReference type="NCBI Taxonomy" id="1594786"/>
    <lineage>
        <taxon>Eukaryota</taxon>
        <taxon>Metazoa</taxon>
        <taxon>Chordata</taxon>
        <taxon>Craniata</taxon>
        <taxon>Vertebrata</taxon>
        <taxon>Euteleostomi</taxon>
        <taxon>Actinopterygii</taxon>
        <taxon>Neopterygii</taxon>
        <taxon>Teleostei</taxon>
        <taxon>Ostariophysi</taxon>
        <taxon>Siluriformes</taxon>
        <taxon>Clariidae</taxon>
        <taxon>Clarias</taxon>
    </lineage>
</organism>
<evidence type="ECO:0000256" key="1">
    <source>
        <dbReference type="SAM" id="MobiDB-lite"/>
    </source>
</evidence>
<dbReference type="AlphaFoldDB" id="A0A8J4U0R0"/>
<dbReference type="Proteomes" id="UP000727407">
    <property type="component" value="Unassembled WGS sequence"/>
</dbReference>
<name>A0A8J4U0R0_CLAMG</name>
<keyword evidence="3" id="KW-1185">Reference proteome</keyword>
<evidence type="ECO:0000313" key="2">
    <source>
        <dbReference type="EMBL" id="KAF5903445.1"/>
    </source>
</evidence>
<protein>
    <submittedName>
        <fullName evidence="2">Uncharacterized protein</fullName>
    </submittedName>
</protein>
<feature type="region of interest" description="Disordered" evidence="1">
    <location>
        <begin position="1"/>
        <end position="21"/>
    </location>
</feature>
<accession>A0A8J4U0R0</accession>
<proteinExistence type="predicted"/>